<sequence length="151" mass="16856">ARPVCLSLSPPQPPQSVGVQVCDGFDCPSTTVSLEVGSLRGYDVVHDVVETSDFILRQLSSSSSTDCFFWEVEWKWLDDVPSRHIMIPDYNVESKFPPHLVSQWQSAVEEWIAAGWLVPTDLPDLQATSPLVLVPQEHKVTTPVRPCIDLK</sequence>
<name>A0A7J6KH51_PERCH</name>
<organism evidence="1 2">
    <name type="scientific">Perkinsus chesapeaki</name>
    <name type="common">Clam parasite</name>
    <name type="synonym">Perkinsus andrewsi</name>
    <dbReference type="NCBI Taxonomy" id="330153"/>
    <lineage>
        <taxon>Eukaryota</taxon>
        <taxon>Sar</taxon>
        <taxon>Alveolata</taxon>
        <taxon>Perkinsozoa</taxon>
        <taxon>Perkinsea</taxon>
        <taxon>Perkinsida</taxon>
        <taxon>Perkinsidae</taxon>
        <taxon>Perkinsus</taxon>
    </lineage>
</organism>
<dbReference type="AlphaFoldDB" id="A0A7J6KH51"/>
<feature type="non-terminal residue" evidence="1">
    <location>
        <position position="1"/>
    </location>
</feature>
<dbReference type="EMBL" id="JAAPAO010003181">
    <property type="protein sequence ID" value="KAF4646703.1"/>
    <property type="molecule type" value="Genomic_DNA"/>
</dbReference>
<feature type="non-terminal residue" evidence="1">
    <location>
        <position position="151"/>
    </location>
</feature>
<proteinExistence type="predicted"/>
<gene>
    <name evidence="1" type="ORF">FOL47_005761</name>
</gene>
<accession>A0A7J6KH51</accession>
<comment type="caution">
    <text evidence="1">The sequence shown here is derived from an EMBL/GenBank/DDBJ whole genome shotgun (WGS) entry which is preliminary data.</text>
</comment>
<keyword evidence="2" id="KW-1185">Reference proteome</keyword>
<protein>
    <submittedName>
        <fullName evidence="1">Uncharacterized protein</fullName>
    </submittedName>
</protein>
<evidence type="ECO:0000313" key="1">
    <source>
        <dbReference type="EMBL" id="KAF4646703.1"/>
    </source>
</evidence>
<reference evidence="1 2" key="1">
    <citation type="submission" date="2020-04" db="EMBL/GenBank/DDBJ databases">
        <title>Perkinsus chesapeaki whole genome sequence.</title>
        <authorList>
            <person name="Bogema D.R."/>
        </authorList>
    </citation>
    <scope>NUCLEOTIDE SEQUENCE [LARGE SCALE GENOMIC DNA]</scope>
    <source>
        <strain evidence="1">ATCC PRA-425</strain>
    </source>
</reference>
<evidence type="ECO:0000313" key="2">
    <source>
        <dbReference type="Proteomes" id="UP000591131"/>
    </source>
</evidence>
<dbReference type="Proteomes" id="UP000591131">
    <property type="component" value="Unassembled WGS sequence"/>
</dbReference>